<feature type="signal peptide" evidence="1">
    <location>
        <begin position="1"/>
        <end position="21"/>
    </location>
</feature>
<evidence type="ECO:0000313" key="3">
    <source>
        <dbReference type="Proteomes" id="UP000663852"/>
    </source>
</evidence>
<dbReference type="AlphaFoldDB" id="A0A815B0U4"/>
<dbReference type="OrthoDB" id="5561043at2759"/>
<dbReference type="InterPro" id="IPR011050">
    <property type="entry name" value="Pectin_lyase_fold/virulence"/>
</dbReference>
<gene>
    <name evidence="2" type="ORF">EDS130_LOCUS28699</name>
</gene>
<protein>
    <recommendedName>
        <fullName evidence="4">Right handed beta helix domain-containing protein</fullName>
    </recommendedName>
</protein>
<organism evidence="2 3">
    <name type="scientific">Adineta ricciae</name>
    <name type="common">Rotifer</name>
    <dbReference type="NCBI Taxonomy" id="249248"/>
    <lineage>
        <taxon>Eukaryota</taxon>
        <taxon>Metazoa</taxon>
        <taxon>Spiralia</taxon>
        <taxon>Gnathifera</taxon>
        <taxon>Rotifera</taxon>
        <taxon>Eurotatoria</taxon>
        <taxon>Bdelloidea</taxon>
        <taxon>Adinetida</taxon>
        <taxon>Adinetidae</taxon>
        <taxon>Adineta</taxon>
    </lineage>
</organism>
<dbReference type="SUPFAM" id="SSF51126">
    <property type="entry name" value="Pectin lyase-like"/>
    <property type="match status" value="2"/>
</dbReference>
<evidence type="ECO:0000256" key="1">
    <source>
        <dbReference type="SAM" id="SignalP"/>
    </source>
</evidence>
<dbReference type="EMBL" id="CAJNOJ010000188">
    <property type="protein sequence ID" value="CAF1264670.1"/>
    <property type="molecule type" value="Genomic_DNA"/>
</dbReference>
<evidence type="ECO:0000313" key="2">
    <source>
        <dbReference type="EMBL" id="CAF1264670.1"/>
    </source>
</evidence>
<dbReference type="InterPro" id="IPR006626">
    <property type="entry name" value="PbH1"/>
</dbReference>
<proteinExistence type="predicted"/>
<dbReference type="InterPro" id="IPR012334">
    <property type="entry name" value="Pectin_lyas_fold"/>
</dbReference>
<keyword evidence="1" id="KW-0732">Signal</keyword>
<dbReference type="Proteomes" id="UP000663852">
    <property type="component" value="Unassembled WGS sequence"/>
</dbReference>
<sequence length="897" mass="98898">MYQFIFNILIFNFLLLAIVSASNEYNHQQARQIGRELLVDQRGGTSYKTIASAVSSAVPGDKIILAKGSGPYRETLNIRKSGTATAPIIVEGNGETITGFDPMPFTFNDNVWMYTLSKPFETAPAVITWYGRRILQDQNTGEFIGPIKLRTDGKTLELTSGTSAEGWEISTRLFVVALNGVSHHIYRNIIATGSLNDGFNLHGDGNNIIFENIAGYNNLDEGFSSHETISCTITNGRFWANDNGIANVHNSVTNITNVMIHDNVGYGLWLPDNTTSNLVDIRVWNNGAAQIRLNGRATGTATRVSVWKSSWSSPPWRRYMESKVVKNTTTLDGNAAYTSVPFWTGKSEIMNISTMPIPVNPTANSTVPSIAVLIQNAITTSRSFVVLPAGIHRLTDQINIRNATNLEIDGTGTTLIMTNRKRSILSISKANNLVIRGLTFDYDPLPFTQGTITAVTLSSITFKVHDGYPDLDNGFGSTPPAHLFKPDGRRHPHAYDFYKPSLKIITNRTGTLIKTGPNWPVTLAIGDFVALDRRETDATNAVNIFDCIGSVTFEYIVMLSSPCLSFVGRYNLDVVNFRRVTLRPGSVPIGAIQSRLLSTNADAINFAYCRKGPRIENCDISHQGDDSLNVHGPFLKITSVLSNTRFQFTHPRPYSFLHPTKTGDTVRLHANGSFNLIGMAKFASYRLVNTSDEVTTYEINLLTSPTTHLAVDQWFDIPELNSPDYIVRDSYFHDHRARGLRLMASNGLIERNRFERLTKCAISVGPEFGYWREAGWVNNVTIRNNNISYIGVDISLSATGSITPGAISIFVHTDKQLTPYPNNHSNLIIENNAIQEISVAGIHAYAVNGLLVRNNTLFHTNLIRGQGTDSSTGLVTTGPISVSAAVNVTLEDNYILQ</sequence>
<comment type="caution">
    <text evidence="2">The sequence shown here is derived from an EMBL/GenBank/DDBJ whole genome shotgun (WGS) entry which is preliminary data.</text>
</comment>
<reference evidence="2" key="1">
    <citation type="submission" date="2021-02" db="EMBL/GenBank/DDBJ databases">
        <authorList>
            <person name="Nowell W R."/>
        </authorList>
    </citation>
    <scope>NUCLEOTIDE SEQUENCE</scope>
</reference>
<accession>A0A815B0U4</accession>
<evidence type="ECO:0008006" key="4">
    <source>
        <dbReference type="Google" id="ProtNLM"/>
    </source>
</evidence>
<dbReference type="Gene3D" id="2.160.20.10">
    <property type="entry name" value="Single-stranded right-handed beta-helix, Pectin lyase-like"/>
    <property type="match status" value="3"/>
</dbReference>
<feature type="chain" id="PRO_5032751597" description="Right handed beta helix domain-containing protein" evidence="1">
    <location>
        <begin position="22"/>
        <end position="897"/>
    </location>
</feature>
<dbReference type="SMART" id="SM00710">
    <property type="entry name" value="PbH1"/>
    <property type="match status" value="9"/>
</dbReference>
<name>A0A815B0U4_ADIRI</name>